<protein>
    <recommendedName>
        <fullName evidence="4">DUF2306 domain-containing protein</fullName>
    </recommendedName>
</protein>
<evidence type="ECO:0000313" key="3">
    <source>
        <dbReference type="Proteomes" id="UP000886667"/>
    </source>
</evidence>
<proteinExistence type="predicted"/>
<dbReference type="AlphaFoldDB" id="A0A9E4K9S2"/>
<comment type="caution">
    <text evidence="2">The sequence shown here is derived from an EMBL/GenBank/DDBJ whole genome shotgun (WGS) entry which is preliminary data.</text>
</comment>
<organism evidence="2 3">
    <name type="scientific">Candidatus Thiodiazotropha taylori</name>
    <dbReference type="NCBI Taxonomy" id="2792791"/>
    <lineage>
        <taxon>Bacteria</taxon>
        <taxon>Pseudomonadati</taxon>
        <taxon>Pseudomonadota</taxon>
        <taxon>Gammaproteobacteria</taxon>
        <taxon>Chromatiales</taxon>
        <taxon>Sedimenticolaceae</taxon>
        <taxon>Candidatus Thiodiazotropha</taxon>
    </lineage>
</organism>
<accession>A0A9E4K9S2</accession>
<feature type="transmembrane region" description="Helical" evidence="1">
    <location>
        <begin position="12"/>
        <end position="31"/>
    </location>
</feature>
<feature type="transmembrane region" description="Helical" evidence="1">
    <location>
        <begin position="94"/>
        <end position="115"/>
    </location>
</feature>
<sequence>MFGAPEEIIVNPLIIVHAGAAVLSLLLGLWVMVMRKGTKNHKYLGNMWTQLMMVTAATSFGIGESLSYIHILSFITITTIPLSLLAAHLRMKKVHAFGMIANYIGLWSAAIPAFLTEGRLMNFLFFV</sequence>
<feature type="transmembrane region" description="Helical" evidence="1">
    <location>
        <begin position="68"/>
        <end position="87"/>
    </location>
</feature>
<keyword evidence="1" id="KW-0812">Transmembrane</keyword>
<gene>
    <name evidence="2" type="ORF">JAZ07_01420</name>
</gene>
<keyword evidence="1" id="KW-1133">Transmembrane helix</keyword>
<keyword evidence="1" id="KW-0472">Membrane</keyword>
<dbReference type="EMBL" id="JAEPCM010000016">
    <property type="protein sequence ID" value="MCG7944987.1"/>
    <property type="molecule type" value="Genomic_DNA"/>
</dbReference>
<feature type="transmembrane region" description="Helical" evidence="1">
    <location>
        <begin position="43"/>
        <end position="62"/>
    </location>
</feature>
<evidence type="ECO:0008006" key="4">
    <source>
        <dbReference type="Google" id="ProtNLM"/>
    </source>
</evidence>
<evidence type="ECO:0000313" key="2">
    <source>
        <dbReference type="EMBL" id="MCG7944987.1"/>
    </source>
</evidence>
<evidence type="ECO:0000256" key="1">
    <source>
        <dbReference type="SAM" id="Phobius"/>
    </source>
</evidence>
<dbReference type="Proteomes" id="UP000886667">
    <property type="component" value="Unassembled WGS sequence"/>
</dbReference>
<reference evidence="2" key="1">
    <citation type="journal article" date="2021" name="Proc. Natl. Acad. Sci. U.S.A.">
        <title>Global biogeography of chemosynthetic symbionts reveals both localized and globally distributed symbiont groups. .</title>
        <authorList>
            <person name="Osvatic J.T."/>
            <person name="Wilkins L.G.E."/>
            <person name="Leibrecht L."/>
            <person name="Leray M."/>
            <person name="Zauner S."/>
            <person name="Polzin J."/>
            <person name="Camacho Y."/>
            <person name="Gros O."/>
            <person name="van Gils J.A."/>
            <person name="Eisen J.A."/>
            <person name="Petersen J.M."/>
            <person name="Yuen B."/>
        </authorList>
    </citation>
    <scope>NUCLEOTIDE SEQUENCE</scope>
    <source>
        <strain evidence="2">MAGclacostrist064TRANS</strain>
    </source>
</reference>
<name>A0A9E4K9S2_9GAMM</name>